<evidence type="ECO:0000313" key="2">
    <source>
        <dbReference type="Proteomes" id="UP001515780"/>
    </source>
</evidence>
<dbReference type="RefSeq" id="WP_166718861.1">
    <property type="nucleotide sequence ID" value="NZ_VWXC01000001.1"/>
</dbReference>
<organism evidence="1 2">
    <name type="scientific">Candidatus Pantoea communis</name>
    <dbReference type="NCBI Taxonomy" id="2608354"/>
    <lineage>
        <taxon>Bacteria</taxon>
        <taxon>Pseudomonadati</taxon>
        <taxon>Pseudomonadota</taxon>
        <taxon>Gammaproteobacteria</taxon>
        <taxon>Enterobacterales</taxon>
        <taxon>Erwiniaceae</taxon>
        <taxon>Pantoea</taxon>
    </lineage>
</organism>
<comment type="caution">
    <text evidence="1">The sequence shown here is derived from an EMBL/GenBank/DDBJ whole genome shotgun (WGS) entry which is preliminary data.</text>
</comment>
<evidence type="ECO:0000313" key="1">
    <source>
        <dbReference type="EMBL" id="NIG17300.1"/>
    </source>
</evidence>
<dbReference type="EMBL" id="VWXC01000001">
    <property type="protein sequence ID" value="NIG17300.1"/>
    <property type="molecule type" value="Genomic_DNA"/>
</dbReference>
<sequence length="69" mass="7868">MEEFPLTDINDQMKKIVDAAQSAPVKFTTDIESFVLIKAVDFNQFLQSLHSSTADITKRYGIPMQIENF</sequence>
<accession>A0ABX0RI30</accession>
<keyword evidence="2" id="KW-1185">Reference proteome</keyword>
<protein>
    <recommendedName>
        <fullName evidence="3">Prevent-host-death family protein</fullName>
    </recommendedName>
</protein>
<reference evidence="1 2" key="1">
    <citation type="journal article" date="2019" name="bioRxiv">
        <title>Bacteria contribute to plant secondary compound degradation in a generalist herbivore system.</title>
        <authorList>
            <person name="Francoeur C.B."/>
            <person name="Khadempour L."/>
            <person name="Moreira-Soto R.D."/>
            <person name="Gotting K."/>
            <person name="Book A.J."/>
            <person name="Pinto-Tomas A.A."/>
            <person name="Keefover-Ring K."/>
            <person name="Currie C.R."/>
        </authorList>
    </citation>
    <scope>NUCLEOTIDE SEQUENCE [LARGE SCALE GENOMIC DNA]</scope>
    <source>
        <strain evidence="1">Al-1710</strain>
    </source>
</reference>
<name>A0ABX0RI30_9GAMM</name>
<gene>
    <name evidence="1" type="ORF">F3J37_01235</name>
</gene>
<evidence type="ECO:0008006" key="3">
    <source>
        <dbReference type="Google" id="ProtNLM"/>
    </source>
</evidence>
<dbReference type="Proteomes" id="UP001515780">
    <property type="component" value="Unassembled WGS sequence"/>
</dbReference>
<proteinExistence type="predicted"/>